<dbReference type="Proteomes" id="UP000681075">
    <property type="component" value="Unassembled WGS sequence"/>
</dbReference>
<evidence type="ECO:0000259" key="9">
    <source>
        <dbReference type="PROSITE" id="PS50885"/>
    </source>
</evidence>
<feature type="domain" description="HAMP" evidence="9">
    <location>
        <begin position="317"/>
        <end position="370"/>
    </location>
</feature>
<dbReference type="InterPro" id="IPR000727">
    <property type="entry name" value="T_SNARE_dom"/>
</dbReference>
<evidence type="ECO:0000313" key="10">
    <source>
        <dbReference type="EMBL" id="GIL39545.1"/>
    </source>
</evidence>
<evidence type="ECO:0000256" key="3">
    <source>
        <dbReference type="ARBA" id="ARBA00023224"/>
    </source>
</evidence>
<keyword evidence="3 5" id="KW-0807">Transducer</keyword>
<evidence type="ECO:0000256" key="1">
    <source>
        <dbReference type="ARBA" id="ARBA00004429"/>
    </source>
</evidence>
<feature type="transmembrane region" description="Helical" evidence="6">
    <location>
        <begin position="12"/>
        <end position="35"/>
    </location>
</feature>
<evidence type="ECO:0000256" key="5">
    <source>
        <dbReference type="PROSITE-ProRule" id="PRU00284"/>
    </source>
</evidence>
<comment type="subcellular location">
    <subcellularLocation>
        <location evidence="1">Cell inner membrane</location>
        <topology evidence="1">Multi-pass membrane protein</topology>
    </subcellularLocation>
</comment>
<evidence type="ECO:0000256" key="2">
    <source>
        <dbReference type="ARBA" id="ARBA00022519"/>
    </source>
</evidence>
<dbReference type="Pfam" id="PF00015">
    <property type="entry name" value="MCPsignal"/>
    <property type="match status" value="1"/>
</dbReference>
<protein>
    <submittedName>
        <fullName evidence="10">Methyl-accepting chemotaxis protein</fullName>
    </submittedName>
</protein>
<proteinExistence type="inferred from homology"/>
<evidence type="ECO:0000256" key="4">
    <source>
        <dbReference type="ARBA" id="ARBA00029447"/>
    </source>
</evidence>
<dbReference type="SMART" id="SM00283">
    <property type="entry name" value="MA"/>
    <property type="match status" value="1"/>
</dbReference>
<dbReference type="InterPro" id="IPR032255">
    <property type="entry name" value="HBM"/>
</dbReference>
<evidence type="ECO:0000256" key="6">
    <source>
        <dbReference type="SAM" id="Phobius"/>
    </source>
</evidence>
<dbReference type="RefSeq" id="WP_420242648.1">
    <property type="nucleotide sequence ID" value="NZ_BOPV01000001.1"/>
</dbReference>
<dbReference type="PANTHER" id="PTHR32089:SF112">
    <property type="entry name" value="LYSOZYME-LIKE PROTEIN-RELATED"/>
    <property type="match status" value="1"/>
</dbReference>
<dbReference type="Gene3D" id="6.10.340.10">
    <property type="match status" value="1"/>
</dbReference>
<dbReference type="Pfam" id="PF00672">
    <property type="entry name" value="HAMP"/>
    <property type="match status" value="1"/>
</dbReference>
<dbReference type="PROSITE" id="PS50111">
    <property type="entry name" value="CHEMOTAXIS_TRANSDUC_2"/>
    <property type="match status" value="1"/>
</dbReference>
<dbReference type="InterPro" id="IPR003660">
    <property type="entry name" value="HAMP_dom"/>
</dbReference>
<dbReference type="SUPFAM" id="SSF58104">
    <property type="entry name" value="Methyl-accepting chemotaxis protein (MCP) signaling domain"/>
    <property type="match status" value="1"/>
</dbReference>
<dbReference type="EMBL" id="BOPV01000001">
    <property type="protein sequence ID" value="GIL39545.1"/>
    <property type="molecule type" value="Genomic_DNA"/>
</dbReference>
<dbReference type="Gene3D" id="1.10.287.950">
    <property type="entry name" value="Methyl-accepting chemotaxis protein"/>
    <property type="match status" value="1"/>
</dbReference>
<evidence type="ECO:0000259" key="7">
    <source>
        <dbReference type="PROSITE" id="PS50111"/>
    </source>
</evidence>
<sequence length="675" mass="70525">MNFVARLQDLRIGTRLLLLLGIVALAVGAAGIAYLDMRQTTSVLQSEVEAARRVSAAADTVAAHALKARLGAKEFLNVKRVTALDLYRAERAPLDAGIDTLQQAAGQGALGADARAVTGDLQAWRATVDKAIAEVERLGVTEDKGLEGALRAAVHAMETRLQKLTGDAKGNAAEKLEVLTTKVLMLRRHEKDFMLRRDRKYAADADKRGAEFRELLAGAAISAEGKQDLTSSLDEYLSKLHAYVDGAIAVEAARIASEKSFDALAPKLSKLESDAAAGAQLARDKIAADRIRAERTMLLALSIGVLLAAAAAVVLIRSVTRPLIRLKEAMLRLAGGDIDIEVPSTTQKDETGDMARAVLVFRDNALTARRLAAEAETAKRTAATRRRAEMLELAAEFERGVGDVVRALDGAAVELRGSAEGMAATAEQGARQSTALASASEEATTNVGAVAVATEELTSSIGEIGRQVAASSDMAKRAVEEAVRADATVRGMSDAAERIGGVVALIESIASQTNLLALNATIEAARAGEAGKGFAVVATEVKSLATQTGKATEEIAGQIGGMQQATADAVTAINTIRGSIEHLSEIAAAIAAAVEEQGAATSEISRNVAQASRGTDEVASNLTGFSEGAAETGRTAQVLLQSASTVEHRARDLGGRIEGFLRRLRSDDESLAAAA</sequence>
<dbReference type="SMART" id="SM00304">
    <property type="entry name" value="HAMP"/>
    <property type="match status" value="1"/>
</dbReference>
<feature type="domain" description="T-SNARE coiled-coil homology" evidence="8">
    <location>
        <begin position="563"/>
        <end position="625"/>
    </location>
</feature>
<evidence type="ECO:0000259" key="8">
    <source>
        <dbReference type="PROSITE" id="PS50192"/>
    </source>
</evidence>
<keyword evidence="6" id="KW-0472">Membrane</keyword>
<dbReference type="PROSITE" id="PS50885">
    <property type="entry name" value="HAMP"/>
    <property type="match status" value="1"/>
</dbReference>
<keyword evidence="6" id="KW-1133">Transmembrane helix</keyword>
<dbReference type="SMART" id="SM01358">
    <property type="entry name" value="HBM"/>
    <property type="match status" value="1"/>
</dbReference>
<evidence type="ECO:0000313" key="11">
    <source>
        <dbReference type="Proteomes" id="UP000681075"/>
    </source>
</evidence>
<comment type="similarity">
    <text evidence="4">Belongs to the methyl-accepting chemotaxis (MCP) protein family.</text>
</comment>
<accession>A0A8S8XEC4</accession>
<gene>
    <name evidence="10" type="ORF">TMPK1_17820</name>
</gene>
<dbReference type="GO" id="GO:0007165">
    <property type="term" value="P:signal transduction"/>
    <property type="evidence" value="ECO:0007669"/>
    <property type="project" value="UniProtKB-KW"/>
</dbReference>
<keyword evidence="6" id="KW-0812">Transmembrane</keyword>
<dbReference type="InterPro" id="IPR004089">
    <property type="entry name" value="MCPsignal_dom"/>
</dbReference>
<organism evidence="10 11">
    <name type="scientific">Roseiterribacter gracilis</name>
    <dbReference type="NCBI Taxonomy" id="2812848"/>
    <lineage>
        <taxon>Bacteria</taxon>
        <taxon>Pseudomonadati</taxon>
        <taxon>Pseudomonadota</taxon>
        <taxon>Alphaproteobacteria</taxon>
        <taxon>Rhodospirillales</taxon>
        <taxon>Roseiterribacteraceae</taxon>
        <taxon>Roseiterribacter</taxon>
    </lineage>
</organism>
<dbReference type="GO" id="GO:0005886">
    <property type="term" value="C:plasma membrane"/>
    <property type="evidence" value="ECO:0007669"/>
    <property type="project" value="UniProtKB-SubCell"/>
</dbReference>
<keyword evidence="2" id="KW-0997">Cell inner membrane</keyword>
<reference evidence="10" key="1">
    <citation type="submission" date="2021-02" db="EMBL/GenBank/DDBJ databases">
        <title>Genome sequence of Rhodospirillales sp. strain TMPK1 isolated from soil.</title>
        <authorList>
            <person name="Nakai R."/>
            <person name="Kusada H."/>
            <person name="Tamaki H."/>
        </authorList>
    </citation>
    <scope>NUCLEOTIDE SEQUENCE</scope>
    <source>
        <strain evidence="10">TMPK1</strain>
    </source>
</reference>
<name>A0A8S8XEC4_9PROT</name>
<comment type="caution">
    <text evidence="10">The sequence shown here is derived from an EMBL/GenBank/DDBJ whole genome shotgun (WGS) entry which is preliminary data.</text>
</comment>
<keyword evidence="11" id="KW-1185">Reference proteome</keyword>
<dbReference type="CDD" id="cd06225">
    <property type="entry name" value="HAMP"/>
    <property type="match status" value="1"/>
</dbReference>
<feature type="transmembrane region" description="Helical" evidence="6">
    <location>
        <begin position="298"/>
        <end position="316"/>
    </location>
</feature>
<dbReference type="AlphaFoldDB" id="A0A8S8XEC4"/>
<dbReference type="PROSITE" id="PS50192">
    <property type="entry name" value="T_SNARE"/>
    <property type="match status" value="1"/>
</dbReference>
<dbReference type="PANTHER" id="PTHR32089">
    <property type="entry name" value="METHYL-ACCEPTING CHEMOTAXIS PROTEIN MCPB"/>
    <property type="match status" value="1"/>
</dbReference>
<keyword evidence="2" id="KW-1003">Cell membrane</keyword>
<feature type="domain" description="Methyl-accepting transducer" evidence="7">
    <location>
        <begin position="411"/>
        <end position="633"/>
    </location>
</feature>